<dbReference type="Proteomes" id="UP000214880">
    <property type="component" value="Unassembled WGS sequence"/>
</dbReference>
<evidence type="ECO:0000313" key="2">
    <source>
        <dbReference type="Proteomes" id="UP000214880"/>
    </source>
</evidence>
<name>A0A1G9MY29_9FIRM</name>
<dbReference type="AlphaFoldDB" id="A0A1G9MY29"/>
<protein>
    <submittedName>
        <fullName evidence="1">Uncharacterized protein</fullName>
    </submittedName>
</protein>
<dbReference type="EMBL" id="FNHB01000001">
    <property type="protein sequence ID" value="SDL79182.1"/>
    <property type="molecule type" value="Genomic_DNA"/>
</dbReference>
<dbReference type="PIRSF" id="PIRSF000709">
    <property type="entry name" value="6PFK_2-Ptase"/>
    <property type="match status" value="1"/>
</dbReference>
<reference evidence="1 2" key="1">
    <citation type="submission" date="2016-10" db="EMBL/GenBank/DDBJ databases">
        <authorList>
            <person name="de Groot N.N."/>
        </authorList>
    </citation>
    <scope>NUCLEOTIDE SEQUENCE [LARGE SCALE GENOMIC DNA]</scope>
    <source>
        <strain evidence="1 2">DSM 1736</strain>
    </source>
</reference>
<keyword evidence="2" id="KW-1185">Reference proteome</keyword>
<proteinExistence type="predicted"/>
<evidence type="ECO:0000313" key="1">
    <source>
        <dbReference type="EMBL" id="SDL79182.1"/>
    </source>
</evidence>
<sequence>MKIGVMDAHNARRWGRRKAAEKASKATCNTYIHALESTENQSADVTQNI</sequence>
<accession>A0A1G9MY29</accession>
<organism evidence="1 2">
    <name type="scientific">Dendrosporobacter quercicolus</name>
    <dbReference type="NCBI Taxonomy" id="146817"/>
    <lineage>
        <taxon>Bacteria</taxon>
        <taxon>Bacillati</taxon>
        <taxon>Bacillota</taxon>
        <taxon>Negativicutes</taxon>
        <taxon>Selenomonadales</taxon>
        <taxon>Sporomusaceae</taxon>
        <taxon>Dendrosporobacter</taxon>
    </lineage>
</organism>
<gene>
    <name evidence="1" type="ORF">SAMN04488502_101836</name>
</gene>